<dbReference type="GO" id="GO:0042734">
    <property type="term" value="C:presynaptic membrane"/>
    <property type="evidence" value="ECO:0007669"/>
    <property type="project" value="TreeGrafter"/>
</dbReference>
<dbReference type="GO" id="GO:0035249">
    <property type="term" value="P:synaptic transmission, glutamatergic"/>
    <property type="evidence" value="ECO:0007669"/>
    <property type="project" value="TreeGrafter"/>
</dbReference>
<dbReference type="GO" id="GO:0043195">
    <property type="term" value="C:terminal bouton"/>
    <property type="evidence" value="ECO:0007669"/>
    <property type="project" value="TreeGrafter"/>
</dbReference>
<dbReference type="InterPro" id="IPR000008">
    <property type="entry name" value="C2_dom"/>
</dbReference>
<dbReference type="STRING" id="1676925.ENSPKIP00000004568"/>
<evidence type="ECO:0000256" key="1">
    <source>
        <dbReference type="SAM" id="MobiDB-lite"/>
    </source>
</evidence>
<evidence type="ECO:0000313" key="3">
    <source>
        <dbReference type="Ensembl" id="ENSPKIP00000004568.1"/>
    </source>
</evidence>
<feature type="domain" description="C2" evidence="2">
    <location>
        <begin position="1"/>
        <end position="103"/>
    </location>
</feature>
<name>A0A3B3QEJ6_9TELE</name>
<organism evidence="3 4">
    <name type="scientific">Paramormyrops kingsleyae</name>
    <dbReference type="NCBI Taxonomy" id="1676925"/>
    <lineage>
        <taxon>Eukaryota</taxon>
        <taxon>Metazoa</taxon>
        <taxon>Chordata</taxon>
        <taxon>Craniata</taxon>
        <taxon>Vertebrata</taxon>
        <taxon>Euteleostomi</taxon>
        <taxon>Actinopterygii</taxon>
        <taxon>Neopterygii</taxon>
        <taxon>Teleostei</taxon>
        <taxon>Osteoglossocephala</taxon>
        <taxon>Osteoglossomorpha</taxon>
        <taxon>Osteoglossiformes</taxon>
        <taxon>Mormyridae</taxon>
        <taxon>Paramormyrops</taxon>
    </lineage>
</organism>
<dbReference type="GO" id="GO:0099525">
    <property type="term" value="P:presynaptic dense core vesicle exocytosis"/>
    <property type="evidence" value="ECO:0007669"/>
    <property type="project" value="TreeGrafter"/>
</dbReference>
<protein>
    <submittedName>
        <fullName evidence="3">Phorbol ester/diacylglycerol-binding protein unc-13-like</fullName>
    </submittedName>
</protein>
<dbReference type="Pfam" id="PF00168">
    <property type="entry name" value="C2"/>
    <property type="match status" value="1"/>
</dbReference>
<dbReference type="PANTHER" id="PTHR10480">
    <property type="entry name" value="PROTEIN UNC-13 HOMOLOG"/>
    <property type="match status" value="1"/>
</dbReference>
<dbReference type="GeneTree" id="ENSGT00940000154929"/>
<dbReference type="AlphaFoldDB" id="A0A3B3QEJ6"/>
<dbReference type="GO" id="GO:0016081">
    <property type="term" value="P:synaptic vesicle docking"/>
    <property type="evidence" value="ECO:0007669"/>
    <property type="project" value="TreeGrafter"/>
</dbReference>
<dbReference type="GO" id="GO:0005516">
    <property type="term" value="F:calmodulin binding"/>
    <property type="evidence" value="ECO:0007669"/>
    <property type="project" value="TreeGrafter"/>
</dbReference>
<dbReference type="PANTHER" id="PTHR10480:SF12">
    <property type="entry name" value="UNC-13, ISOFORM E"/>
    <property type="match status" value="1"/>
</dbReference>
<feature type="compositionally biased region" description="Low complexity" evidence="1">
    <location>
        <begin position="315"/>
        <end position="329"/>
    </location>
</feature>
<dbReference type="GO" id="GO:0061789">
    <property type="term" value="P:dense core granule priming"/>
    <property type="evidence" value="ECO:0007669"/>
    <property type="project" value="TreeGrafter"/>
</dbReference>
<reference evidence="3" key="1">
    <citation type="submission" date="2025-08" db="UniProtKB">
        <authorList>
            <consortium name="Ensembl"/>
        </authorList>
    </citation>
    <scope>IDENTIFICATION</scope>
</reference>
<dbReference type="Gene3D" id="2.60.40.150">
    <property type="entry name" value="C2 domain"/>
    <property type="match status" value="1"/>
</dbReference>
<feature type="region of interest" description="Disordered" evidence="1">
    <location>
        <begin position="308"/>
        <end position="329"/>
    </location>
</feature>
<dbReference type="GO" id="GO:0019992">
    <property type="term" value="F:diacylglycerol binding"/>
    <property type="evidence" value="ECO:0007669"/>
    <property type="project" value="InterPro"/>
</dbReference>
<dbReference type="Ensembl" id="ENSPKIT00000028552.1">
    <property type="protein sequence ID" value="ENSPKIP00000004568.1"/>
    <property type="gene ID" value="ENSPKIG00000021615.1"/>
</dbReference>
<proteinExistence type="predicted"/>
<dbReference type="PROSITE" id="PS50004">
    <property type="entry name" value="C2"/>
    <property type="match status" value="1"/>
</dbReference>
<dbReference type="SUPFAM" id="SSF49562">
    <property type="entry name" value="C2 domain (Calcium/lipid-binding domain, CaLB)"/>
    <property type="match status" value="1"/>
</dbReference>
<dbReference type="GO" id="GO:0031594">
    <property type="term" value="C:neuromuscular junction"/>
    <property type="evidence" value="ECO:0007669"/>
    <property type="project" value="TreeGrafter"/>
</dbReference>
<accession>A0A3B3QEJ6</accession>
<dbReference type="SMART" id="SM00239">
    <property type="entry name" value="C2"/>
    <property type="match status" value="1"/>
</dbReference>
<dbReference type="Proteomes" id="UP000261540">
    <property type="component" value="Unplaced"/>
</dbReference>
<dbReference type="InterPro" id="IPR035892">
    <property type="entry name" value="C2_domain_sf"/>
</dbReference>
<reference evidence="3" key="2">
    <citation type="submission" date="2025-09" db="UniProtKB">
        <authorList>
            <consortium name="Ensembl"/>
        </authorList>
    </citation>
    <scope>IDENTIFICATION</scope>
</reference>
<sequence>MPSLKMYLLCIKVKRGKLNGPPDKFNVYVTVEVQNLKSITGPIRGNEPSWEQDYMFEINNLEKGLFVEVWDKGFVWDTLLGSVWIPLMSVEHGTKEGPGKWWLLNSVVIMEGAEVCGVENPTHHKILLDTYYELPTEIPKDEADFLIQRLLALHVGKDTECSGDDAEDKMNHKDANEHPPLHSLAECPFEDLDDDYCGDHSPLHALPQRSTHAKLTWAKRHRRMEAQQQRRDQEEENLALNWRKDLESCSVCGNALSLQTSLETQTLLDKMDSYPMESATCRCSQLDHLTSEASLSAAVAGYVPTVSEGNTDSTAASPSRGSAPLSAGSPALAQQVEEQLAGVSCMDEAEPGVPCGTATRQELRMESGVCSTSHASSRWTAALQKVVMSAWSLGAHDSSSTFCPAVQLCLSLHYSA</sequence>
<keyword evidence="4" id="KW-1185">Reference proteome</keyword>
<evidence type="ECO:0000313" key="4">
    <source>
        <dbReference type="Proteomes" id="UP000261540"/>
    </source>
</evidence>
<dbReference type="GO" id="GO:0017075">
    <property type="term" value="F:syntaxin-1 binding"/>
    <property type="evidence" value="ECO:0007669"/>
    <property type="project" value="TreeGrafter"/>
</dbReference>
<dbReference type="GO" id="GO:0030672">
    <property type="term" value="C:synaptic vesicle membrane"/>
    <property type="evidence" value="ECO:0007669"/>
    <property type="project" value="TreeGrafter"/>
</dbReference>
<dbReference type="GO" id="GO:0016082">
    <property type="term" value="P:synaptic vesicle priming"/>
    <property type="evidence" value="ECO:0007669"/>
    <property type="project" value="TreeGrafter"/>
</dbReference>
<dbReference type="InterPro" id="IPR027080">
    <property type="entry name" value="Unc-13"/>
</dbReference>
<evidence type="ECO:0000259" key="2">
    <source>
        <dbReference type="PROSITE" id="PS50004"/>
    </source>
</evidence>
<dbReference type="GO" id="GO:0098831">
    <property type="term" value="C:presynaptic active zone cytoplasmic component"/>
    <property type="evidence" value="ECO:0007669"/>
    <property type="project" value="TreeGrafter"/>
</dbReference>